<dbReference type="PROSITE" id="PS50404">
    <property type="entry name" value="GST_NTER"/>
    <property type="match status" value="1"/>
</dbReference>
<keyword evidence="3" id="KW-1185">Reference proteome</keyword>
<evidence type="ECO:0000313" key="3">
    <source>
        <dbReference type="Proteomes" id="UP000076858"/>
    </source>
</evidence>
<protein>
    <submittedName>
        <fullName evidence="2">Putative Glutathione S-transferase theta-1</fullName>
    </submittedName>
</protein>
<dbReference type="SUPFAM" id="SSF52833">
    <property type="entry name" value="Thioredoxin-like"/>
    <property type="match status" value="1"/>
</dbReference>
<dbReference type="SFLD" id="SFLDG00358">
    <property type="entry name" value="Main_(cytGST)"/>
    <property type="match status" value="1"/>
</dbReference>
<dbReference type="PANTHER" id="PTHR43917:SF8">
    <property type="entry name" value="GH16740P-RELATED"/>
    <property type="match status" value="1"/>
</dbReference>
<comment type="caution">
    <text evidence="2">The sequence shown here is derived from an EMBL/GenBank/DDBJ whole genome shotgun (WGS) entry which is preliminary data.</text>
</comment>
<proteinExistence type="predicted"/>
<keyword evidence="2" id="KW-0808">Transferase</keyword>
<dbReference type="GO" id="GO:0006749">
    <property type="term" value="P:glutathione metabolic process"/>
    <property type="evidence" value="ECO:0007669"/>
    <property type="project" value="TreeGrafter"/>
</dbReference>
<dbReference type="InterPro" id="IPR051369">
    <property type="entry name" value="GST_Theta"/>
</dbReference>
<dbReference type="GO" id="GO:0005737">
    <property type="term" value="C:cytoplasm"/>
    <property type="evidence" value="ECO:0007669"/>
    <property type="project" value="TreeGrafter"/>
</dbReference>
<accession>A0A164U3Y5</accession>
<dbReference type="InterPro" id="IPR040079">
    <property type="entry name" value="Glutathione_S-Trfase"/>
</dbReference>
<dbReference type="Gene3D" id="3.40.30.10">
    <property type="entry name" value="Glutaredoxin"/>
    <property type="match status" value="1"/>
</dbReference>
<reference evidence="2 3" key="1">
    <citation type="submission" date="2016-03" db="EMBL/GenBank/DDBJ databases">
        <title>EvidentialGene: Evidence-directed Construction of Genes on Genomes.</title>
        <authorList>
            <person name="Gilbert D.G."/>
            <person name="Choi J.-H."/>
            <person name="Mockaitis K."/>
            <person name="Colbourne J."/>
            <person name="Pfrender M."/>
        </authorList>
    </citation>
    <scope>NUCLEOTIDE SEQUENCE [LARGE SCALE GENOMIC DNA]</scope>
    <source>
        <strain evidence="2 3">Xinb3</strain>
        <tissue evidence="2">Complete organism</tissue>
    </source>
</reference>
<sequence>MSLRVYYDLMSQPSRAVYLFLKVANIPFESCTVKLRDGEHFEEAFTKINPFQKVPVIDDAGFKLTESVAILRYLVRSRNVADHWYSSDLQLQAKVDEYLEWQHLNTRLFCAMYFRHKTSRRKESCPFSERNGKVLGSYRKYLVGPWEKRLYHWA</sequence>
<dbReference type="PANTHER" id="PTHR43917">
    <property type="match status" value="1"/>
</dbReference>
<dbReference type="EMBL" id="LRGB01001581">
    <property type="protein sequence ID" value="KZS11037.1"/>
    <property type="molecule type" value="Genomic_DNA"/>
</dbReference>
<name>A0A164U3Y5_9CRUS</name>
<dbReference type="Proteomes" id="UP000076858">
    <property type="component" value="Unassembled WGS sequence"/>
</dbReference>
<organism evidence="2 3">
    <name type="scientific">Daphnia magna</name>
    <dbReference type="NCBI Taxonomy" id="35525"/>
    <lineage>
        <taxon>Eukaryota</taxon>
        <taxon>Metazoa</taxon>
        <taxon>Ecdysozoa</taxon>
        <taxon>Arthropoda</taxon>
        <taxon>Crustacea</taxon>
        <taxon>Branchiopoda</taxon>
        <taxon>Diplostraca</taxon>
        <taxon>Cladocera</taxon>
        <taxon>Anomopoda</taxon>
        <taxon>Daphniidae</taxon>
        <taxon>Daphnia</taxon>
    </lineage>
</organism>
<dbReference type="InterPro" id="IPR040075">
    <property type="entry name" value="GST_N_Theta"/>
</dbReference>
<evidence type="ECO:0000259" key="1">
    <source>
        <dbReference type="PROSITE" id="PS50404"/>
    </source>
</evidence>
<dbReference type="CDD" id="cd03050">
    <property type="entry name" value="GST_N_Theta"/>
    <property type="match status" value="1"/>
</dbReference>
<dbReference type="OrthoDB" id="422574at2759"/>
<dbReference type="Gene3D" id="1.20.1050.10">
    <property type="match status" value="1"/>
</dbReference>
<dbReference type="AlphaFoldDB" id="A0A164U3Y5"/>
<dbReference type="GO" id="GO:0004364">
    <property type="term" value="F:glutathione transferase activity"/>
    <property type="evidence" value="ECO:0007669"/>
    <property type="project" value="TreeGrafter"/>
</dbReference>
<dbReference type="FunFam" id="3.40.30.10:FF:000176">
    <property type="entry name" value="Glutathione S-transferase theta-1"/>
    <property type="match status" value="1"/>
</dbReference>
<dbReference type="InterPro" id="IPR004045">
    <property type="entry name" value="Glutathione_S-Trfase_N"/>
</dbReference>
<dbReference type="STRING" id="35525.A0A164U3Y5"/>
<dbReference type="Pfam" id="PF02798">
    <property type="entry name" value="GST_N"/>
    <property type="match status" value="1"/>
</dbReference>
<gene>
    <name evidence="2" type="ORF">APZ42_023760</name>
</gene>
<evidence type="ECO:0000313" key="2">
    <source>
        <dbReference type="EMBL" id="KZS11037.1"/>
    </source>
</evidence>
<dbReference type="InterPro" id="IPR036249">
    <property type="entry name" value="Thioredoxin-like_sf"/>
</dbReference>
<feature type="domain" description="GST N-terminal" evidence="1">
    <location>
        <begin position="1"/>
        <end position="82"/>
    </location>
</feature>
<dbReference type="SFLD" id="SFLDS00019">
    <property type="entry name" value="Glutathione_Transferase_(cytos"/>
    <property type="match status" value="1"/>
</dbReference>